<accession>A0A397EGZ9</accession>
<dbReference type="Proteomes" id="UP000283543">
    <property type="component" value="Unassembled WGS sequence"/>
</dbReference>
<dbReference type="Proteomes" id="UP000266196">
    <property type="component" value="Unassembled WGS sequence"/>
</dbReference>
<evidence type="ECO:0000313" key="1">
    <source>
        <dbReference type="EMBL" id="RHY73723.1"/>
    </source>
</evidence>
<evidence type="ECO:0008006" key="7">
    <source>
        <dbReference type="Google" id="ProtNLM"/>
    </source>
</evidence>
<evidence type="ECO:0000313" key="2">
    <source>
        <dbReference type="EMBL" id="RHY79768.1"/>
    </source>
</evidence>
<dbReference type="EMBL" id="QUTF01012739">
    <property type="protein sequence ID" value="RHZ21828.1"/>
    <property type="molecule type" value="Genomic_DNA"/>
</dbReference>
<comment type="caution">
    <text evidence="2">The sequence shown here is derived from an EMBL/GenBank/DDBJ whole genome shotgun (WGS) entry which is preliminary data.</text>
</comment>
<dbReference type="Proteomes" id="UP000286510">
    <property type="component" value="Unassembled WGS sequence"/>
</dbReference>
<dbReference type="AlphaFoldDB" id="A0A397EGZ9"/>
<proteinExistence type="predicted"/>
<evidence type="ECO:0000313" key="6">
    <source>
        <dbReference type="Proteomes" id="UP000286510"/>
    </source>
</evidence>
<evidence type="ECO:0000313" key="4">
    <source>
        <dbReference type="Proteomes" id="UP000266196"/>
    </source>
</evidence>
<organism evidence="2 4">
    <name type="scientific">Aphanomyces astaci</name>
    <name type="common">Crayfish plague agent</name>
    <dbReference type="NCBI Taxonomy" id="112090"/>
    <lineage>
        <taxon>Eukaryota</taxon>
        <taxon>Sar</taxon>
        <taxon>Stramenopiles</taxon>
        <taxon>Oomycota</taxon>
        <taxon>Saprolegniomycetes</taxon>
        <taxon>Saprolegniales</taxon>
        <taxon>Verrucalvaceae</taxon>
        <taxon>Aphanomyces</taxon>
    </lineage>
</organism>
<dbReference type="EMBL" id="QUTB01002155">
    <property type="protein sequence ID" value="RHY73723.1"/>
    <property type="molecule type" value="Genomic_DNA"/>
</dbReference>
<reference evidence="4 5" key="1">
    <citation type="submission" date="2018-08" db="EMBL/GenBank/DDBJ databases">
        <title>Aphanomyces genome sequencing and annotation.</title>
        <authorList>
            <person name="Minardi D."/>
            <person name="Oidtmann B."/>
            <person name="Van Der Giezen M."/>
            <person name="Studholme D.J."/>
        </authorList>
    </citation>
    <scope>NUCLEOTIDE SEQUENCE [LARGE SCALE GENOMIC DNA]</scope>
    <source>
        <strain evidence="2 4">197901</strain>
        <strain evidence="3 6">FDL457</strain>
        <strain evidence="1 5">Si</strain>
    </source>
</reference>
<protein>
    <recommendedName>
        <fullName evidence="7">DNA recombination and repair protein Rad51-like C-terminal domain-containing protein</fullName>
    </recommendedName>
</protein>
<evidence type="ECO:0000313" key="3">
    <source>
        <dbReference type="EMBL" id="RHZ21828.1"/>
    </source>
</evidence>
<dbReference type="EMBL" id="QUTE01023728">
    <property type="protein sequence ID" value="RHY79768.1"/>
    <property type="molecule type" value="Genomic_DNA"/>
</dbReference>
<sequence length="122" mass="13271">MAGTQALGMLSIAPSILGKSMDRTSTEDTEGSFLVPRIVSLAQSMAIARRDDVPTGTPPLVRLVLLDSAAFHCRHAFDEMQGRARALHNMTVVLRKLVCEFPIAVTPPAPYCDSLASYHRSF</sequence>
<gene>
    <name evidence="3" type="ORF">DYB26_004737</name>
    <name evidence="2" type="ORF">DYB31_000091</name>
    <name evidence="1" type="ORF">DYB34_001354</name>
</gene>
<evidence type="ECO:0000313" key="5">
    <source>
        <dbReference type="Proteomes" id="UP000283543"/>
    </source>
</evidence>
<name>A0A397EGZ9_APHAT</name>